<dbReference type="FunFam" id="1.10.268.10:FF:000001">
    <property type="entry name" value="DNA gyrase subunit A"/>
    <property type="match status" value="1"/>
</dbReference>
<dbReference type="CDD" id="cd00187">
    <property type="entry name" value="TOP4c"/>
    <property type="match status" value="1"/>
</dbReference>
<dbReference type="GO" id="GO:0003677">
    <property type="term" value="F:DNA binding"/>
    <property type="evidence" value="ECO:0007669"/>
    <property type="project" value="UniProtKB-UniRule"/>
</dbReference>
<dbReference type="InterPro" id="IPR035516">
    <property type="entry name" value="Gyrase/topoIV_suA_C"/>
</dbReference>
<comment type="function">
    <text evidence="7">Topoisomerase IV is essential for chromosome segregation. It relaxes supercoiled DNA. Performs the decatenation events required during the replication of a circular DNA molecule.</text>
</comment>
<dbReference type="GO" id="GO:0005737">
    <property type="term" value="C:cytoplasm"/>
    <property type="evidence" value="ECO:0007669"/>
    <property type="project" value="TreeGrafter"/>
</dbReference>
<keyword evidence="2 7" id="KW-1003">Cell membrane</keyword>
<dbReference type="RefSeq" id="WP_275218036.1">
    <property type="nucleotide sequence ID" value="NZ_JAPHVQ010000006.1"/>
</dbReference>
<sequence length="748" mass="82990">MSTEINYEGVEQMPIKRFTEDAYLNYSMYVIMDRALPFIGDGLKPVQRRIIYAMSELGLNASAKYKKSARTVGDVLGKFHPHGDSACYEAMVLMAQPFSYRYPLIDGQGNWGAPDDPKSFAAMRYTESKLSKMAEVLLGELGQGTVDYQPNFDGSLEEPKYLPARLPHILLNGTMGIAVGMATDIPPHNINELADASVMLLENPKASLAELMTVVQGPDYPTEAEIITPKADIAKMYEQGKGSIKMRAVWKKEDGEIVISALPHQASPSKIIEQIATQMRNKKLPMVDDIRDESDHENPIRIVIVPRSNRIDFEALMDHLFATTDLEKSYRVNMNMIGLDGKPAVKNLQTILIEWLAFRRTTVTRRLNYRLDKILNRLHILDGLMIAFLNIDEVIEIIRNEDEPKTALMARFNLSEVQAEAILNLRLRHLAKLEEHELQAEKSQLEKERDELQLTLGSERRLNTLIKKEIQADAKAFASPRRSPLVERAEAKAISESDLTPTEDVTVILSEKGWVRCAKGHDIDVQGLSYRAGDGYLAHAHGRSNQPVVFLDSTGRAYALDPTSLPSARSQGEPLTGKITLPEGATVQQVLMASSETKVLMASDSGYGFICSFEDLVSRNKAGKAVISLTENAKVLPPQLIDNEAELSLVAMSSVGRMLVFPITELPQLSKGKGNKIINISAQAAKEGNELLARLLLVKPTQSLVFVSGKRKITLKPSDIDNYRGERARKGSQLVRGLSATSTVEIVD</sequence>
<keyword evidence="12" id="KW-1185">Reference proteome</keyword>
<dbReference type="Gene3D" id="1.10.268.10">
    <property type="entry name" value="Topoisomerase, domain 3"/>
    <property type="match status" value="1"/>
</dbReference>
<dbReference type="GO" id="GO:0009330">
    <property type="term" value="C:DNA topoisomerase type II (double strand cut, ATP-hydrolyzing) complex"/>
    <property type="evidence" value="ECO:0007669"/>
    <property type="project" value="TreeGrafter"/>
</dbReference>
<keyword evidence="5 7" id="KW-0472">Membrane</keyword>
<dbReference type="GO" id="GO:0003918">
    <property type="term" value="F:DNA topoisomerase type II (double strand cut, ATP-hydrolyzing) activity"/>
    <property type="evidence" value="ECO:0007669"/>
    <property type="project" value="UniProtKB-UniRule"/>
</dbReference>
<dbReference type="NCBIfam" id="NF004044">
    <property type="entry name" value="PRK05561.1"/>
    <property type="match status" value="1"/>
</dbReference>
<feature type="domain" description="Topo IIA-type catalytic" evidence="10">
    <location>
        <begin position="36"/>
        <end position="499"/>
    </location>
</feature>
<dbReference type="PANTHER" id="PTHR43493:SF1">
    <property type="entry name" value="DNA TOPOISOMERASE 4 SUBUNIT A"/>
    <property type="match status" value="1"/>
</dbReference>
<organism evidence="11 12">
    <name type="scientific">Actinobacillus equuli subsp. equuli</name>
    <dbReference type="NCBI Taxonomy" id="202947"/>
    <lineage>
        <taxon>Bacteria</taxon>
        <taxon>Pseudomonadati</taxon>
        <taxon>Pseudomonadota</taxon>
        <taxon>Gammaproteobacteria</taxon>
        <taxon>Pasteurellales</taxon>
        <taxon>Pasteurellaceae</taxon>
        <taxon>Actinobacillus</taxon>
    </lineage>
</organism>
<dbReference type="GO" id="GO:0019897">
    <property type="term" value="C:extrinsic component of plasma membrane"/>
    <property type="evidence" value="ECO:0007669"/>
    <property type="project" value="UniProtKB-UniRule"/>
</dbReference>
<dbReference type="Gene3D" id="2.120.10.90">
    <property type="entry name" value="DNA gyrase/topoisomerase IV, subunit A, C-terminal"/>
    <property type="match status" value="1"/>
</dbReference>
<dbReference type="InterPro" id="IPR002205">
    <property type="entry name" value="Topo_IIA_dom_A"/>
</dbReference>
<comment type="subunit">
    <text evidence="7">Heterotetramer composed of ParC and ParE.</text>
</comment>
<evidence type="ECO:0000313" key="11">
    <source>
        <dbReference type="EMBL" id="MDE8035021.1"/>
    </source>
</evidence>
<comment type="subcellular location">
    <subcellularLocation>
        <location evidence="7">Cell membrane</location>
        <topology evidence="7">Peripheral membrane protein</topology>
    </subcellularLocation>
</comment>
<dbReference type="AlphaFoldDB" id="A0A9X4JCI5"/>
<dbReference type="InterPro" id="IPR013757">
    <property type="entry name" value="Topo_IIA_A_a_sf"/>
</dbReference>
<dbReference type="GO" id="GO:0006265">
    <property type="term" value="P:DNA topological change"/>
    <property type="evidence" value="ECO:0007669"/>
    <property type="project" value="UniProtKB-UniRule"/>
</dbReference>
<dbReference type="SUPFAM" id="SSF56719">
    <property type="entry name" value="Type II DNA topoisomerase"/>
    <property type="match status" value="1"/>
</dbReference>
<reference evidence="11" key="1">
    <citation type="submission" date="2022-11" db="EMBL/GenBank/DDBJ databases">
        <authorList>
            <person name="Kamali M."/>
            <person name="Peak L."/>
            <person name="Go Y.Y."/>
            <person name="Balasuriya U.B.R."/>
            <person name="Carossino M."/>
        </authorList>
    </citation>
    <scope>NUCLEOTIDE SEQUENCE</scope>
    <source>
        <strain evidence="11">4524</strain>
    </source>
</reference>
<gene>
    <name evidence="7 11" type="primary">parC</name>
    <name evidence="11" type="ORF">OQ257_07555</name>
</gene>
<feature type="site" description="Interaction with DNA" evidence="7">
    <location>
        <position position="44"/>
    </location>
</feature>
<dbReference type="InterPro" id="IPR050220">
    <property type="entry name" value="Type_II_DNA_Topoisomerases"/>
</dbReference>
<dbReference type="PROSITE" id="PS52040">
    <property type="entry name" value="TOPO_IIA"/>
    <property type="match status" value="1"/>
</dbReference>
<dbReference type="Gene3D" id="3.30.1360.40">
    <property type="match status" value="1"/>
</dbReference>
<name>A0A9X4JCI5_ACTEU</name>
<proteinExistence type="inferred from homology"/>
<keyword evidence="9" id="KW-0175">Coiled coil</keyword>
<comment type="similarity">
    <text evidence="7">Belongs to the type II topoisomerase GyrA/ParC subunit family. ParC type 1 subfamily.</text>
</comment>
<dbReference type="InterPro" id="IPR006691">
    <property type="entry name" value="GyrA/parC_rep"/>
</dbReference>
<dbReference type="PANTHER" id="PTHR43493">
    <property type="entry name" value="DNA GYRASE/TOPOISOMERASE SUBUNIT A"/>
    <property type="match status" value="1"/>
</dbReference>
<reference evidence="11" key="2">
    <citation type="journal article" date="2023" name="Pathogens">
        <title>Pathological Features and Genomic Characterization of an Actinobacillus equuli subsp. equuli Bearing Unique Virulence-Associated Genes from an Adult Horse with Pleuropneumonia.</title>
        <authorList>
            <person name="Kamali M."/>
            <person name="Carossino M."/>
            <person name="Del Piero F."/>
            <person name="Peak L."/>
            <person name="Mitchell M.S."/>
            <person name="Willette J."/>
            <person name="Baker R."/>
            <person name="Li F."/>
            <person name="Kenez A."/>
            <person name="Balasuriya U.B.R."/>
            <person name="Go Y.Y."/>
        </authorList>
    </citation>
    <scope>NUCLEOTIDE SEQUENCE</scope>
    <source>
        <strain evidence="11">4524</strain>
    </source>
</reference>
<dbReference type="SUPFAM" id="SSF101904">
    <property type="entry name" value="GyrA/ParC C-terminal domain-like"/>
    <property type="match status" value="1"/>
</dbReference>
<dbReference type="GO" id="GO:0005524">
    <property type="term" value="F:ATP binding"/>
    <property type="evidence" value="ECO:0007669"/>
    <property type="project" value="InterPro"/>
</dbReference>
<feature type="site" description="Interaction with DNA" evidence="7">
    <location>
        <position position="80"/>
    </location>
</feature>
<evidence type="ECO:0000313" key="12">
    <source>
        <dbReference type="Proteomes" id="UP001142444"/>
    </source>
</evidence>
<dbReference type="Pfam" id="PF00521">
    <property type="entry name" value="DNA_topoisoIV"/>
    <property type="match status" value="1"/>
</dbReference>
<dbReference type="HAMAP" id="MF_00936">
    <property type="entry name" value="ParC_type1"/>
    <property type="match status" value="1"/>
</dbReference>
<feature type="site" description="Interaction with DNA" evidence="7">
    <location>
        <position position="82"/>
    </location>
</feature>
<evidence type="ECO:0000256" key="4">
    <source>
        <dbReference type="ARBA" id="ARBA00023125"/>
    </source>
</evidence>
<feature type="coiled-coil region" evidence="9">
    <location>
        <begin position="428"/>
        <end position="462"/>
    </location>
</feature>
<keyword evidence="4 7" id="KW-0238">DNA-binding</keyword>
<accession>A0A9X4JCI5</accession>
<comment type="caution">
    <text evidence="11">The sequence shown here is derived from an EMBL/GenBank/DDBJ whole genome shotgun (WGS) entry which is preliminary data.</text>
</comment>
<evidence type="ECO:0000256" key="1">
    <source>
        <dbReference type="ARBA" id="ARBA00000185"/>
    </source>
</evidence>
<evidence type="ECO:0000256" key="3">
    <source>
        <dbReference type="ARBA" id="ARBA00023029"/>
    </source>
</evidence>
<feature type="site" description="Transition state stabilizer" evidence="7">
    <location>
        <position position="124"/>
    </location>
</feature>
<dbReference type="FunFam" id="3.30.1360.40:FF:000005">
    <property type="entry name" value="DNA topoisomerase 4 subunit A"/>
    <property type="match status" value="1"/>
</dbReference>
<comment type="catalytic activity">
    <reaction evidence="1 7 8">
        <text>ATP-dependent breakage, passage and rejoining of double-stranded DNA.</text>
        <dbReference type="EC" id="5.6.2.2"/>
    </reaction>
</comment>
<keyword evidence="6 7" id="KW-0413">Isomerase</keyword>
<evidence type="ECO:0000256" key="8">
    <source>
        <dbReference type="PROSITE-ProRule" id="PRU01384"/>
    </source>
</evidence>
<evidence type="ECO:0000256" key="2">
    <source>
        <dbReference type="ARBA" id="ARBA00022475"/>
    </source>
</evidence>
<evidence type="ECO:0000259" key="10">
    <source>
        <dbReference type="PROSITE" id="PS52040"/>
    </source>
</evidence>
<dbReference type="EC" id="5.6.2.2" evidence="7"/>
<evidence type="ECO:0000256" key="5">
    <source>
        <dbReference type="ARBA" id="ARBA00023136"/>
    </source>
</evidence>
<dbReference type="SMART" id="SM00434">
    <property type="entry name" value="TOP4c"/>
    <property type="match status" value="1"/>
</dbReference>
<keyword evidence="3 7" id="KW-0799">Topoisomerase</keyword>
<evidence type="ECO:0000256" key="6">
    <source>
        <dbReference type="ARBA" id="ARBA00023235"/>
    </source>
</evidence>
<dbReference type="Pfam" id="PF03989">
    <property type="entry name" value="DNA_gyraseA_C"/>
    <property type="match status" value="2"/>
</dbReference>
<evidence type="ECO:0000256" key="7">
    <source>
        <dbReference type="HAMAP-Rule" id="MF_00936"/>
    </source>
</evidence>
<dbReference type="Proteomes" id="UP001142444">
    <property type="component" value="Unassembled WGS sequence"/>
</dbReference>
<dbReference type="GO" id="GO:0007059">
    <property type="term" value="P:chromosome segregation"/>
    <property type="evidence" value="ECO:0007669"/>
    <property type="project" value="UniProtKB-UniRule"/>
</dbReference>
<dbReference type="InterPro" id="IPR013760">
    <property type="entry name" value="Topo_IIA-like_dom_sf"/>
</dbReference>
<dbReference type="InterPro" id="IPR005742">
    <property type="entry name" value="TopoIV_A_Gneg"/>
</dbReference>
<dbReference type="GO" id="GO:0005694">
    <property type="term" value="C:chromosome"/>
    <property type="evidence" value="ECO:0007669"/>
    <property type="project" value="InterPro"/>
</dbReference>
<dbReference type="InterPro" id="IPR013758">
    <property type="entry name" value="Topo_IIA_A/C_ab"/>
</dbReference>
<dbReference type="NCBIfam" id="TIGR01062">
    <property type="entry name" value="parC_Gneg"/>
    <property type="match status" value="1"/>
</dbReference>
<dbReference type="EMBL" id="JAPHVQ010000006">
    <property type="protein sequence ID" value="MDE8035021.1"/>
    <property type="molecule type" value="Genomic_DNA"/>
</dbReference>
<dbReference type="Gene3D" id="3.90.199.10">
    <property type="entry name" value="Topoisomerase II, domain 5"/>
    <property type="match status" value="1"/>
</dbReference>
<feature type="active site" description="O-(5'-phospho-DNA)-tyrosine intermediate" evidence="7 8">
    <location>
        <position position="125"/>
    </location>
</feature>
<protein>
    <recommendedName>
        <fullName evidence="7">DNA topoisomerase 4 subunit A</fullName>
        <ecNumber evidence="7">5.6.2.2</ecNumber>
    </recommendedName>
    <alternativeName>
        <fullName evidence="7">Topoisomerase IV subunit A</fullName>
    </alternativeName>
</protein>
<evidence type="ECO:0000256" key="9">
    <source>
        <dbReference type="SAM" id="Coils"/>
    </source>
</evidence>